<reference evidence="1" key="1">
    <citation type="submission" date="2023-03" db="EMBL/GenBank/DDBJ databases">
        <title>Massive genome expansion in bonnet fungi (Mycena s.s.) driven by repeated elements and novel gene families across ecological guilds.</title>
        <authorList>
            <consortium name="Lawrence Berkeley National Laboratory"/>
            <person name="Harder C.B."/>
            <person name="Miyauchi S."/>
            <person name="Viragh M."/>
            <person name="Kuo A."/>
            <person name="Thoen E."/>
            <person name="Andreopoulos B."/>
            <person name="Lu D."/>
            <person name="Skrede I."/>
            <person name="Drula E."/>
            <person name="Henrissat B."/>
            <person name="Morin E."/>
            <person name="Kohler A."/>
            <person name="Barry K."/>
            <person name="LaButti K."/>
            <person name="Morin E."/>
            <person name="Salamov A."/>
            <person name="Lipzen A."/>
            <person name="Mereny Z."/>
            <person name="Hegedus B."/>
            <person name="Baldrian P."/>
            <person name="Stursova M."/>
            <person name="Weitz H."/>
            <person name="Taylor A."/>
            <person name="Grigoriev I.V."/>
            <person name="Nagy L.G."/>
            <person name="Martin F."/>
            <person name="Kauserud H."/>
        </authorList>
    </citation>
    <scope>NUCLEOTIDE SEQUENCE</scope>
    <source>
        <strain evidence="1">CBHHK182m</strain>
    </source>
</reference>
<proteinExistence type="predicted"/>
<keyword evidence="2" id="KW-1185">Reference proteome</keyword>
<dbReference type="Proteomes" id="UP001215598">
    <property type="component" value="Unassembled WGS sequence"/>
</dbReference>
<protein>
    <recommendedName>
        <fullName evidence="3">Protein arginine methyltransferase NDUFAF7</fullName>
    </recommendedName>
</protein>
<organism evidence="1 2">
    <name type="scientific">Mycena metata</name>
    <dbReference type="NCBI Taxonomy" id="1033252"/>
    <lineage>
        <taxon>Eukaryota</taxon>
        <taxon>Fungi</taxon>
        <taxon>Dikarya</taxon>
        <taxon>Basidiomycota</taxon>
        <taxon>Agaricomycotina</taxon>
        <taxon>Agaricomycetes</taxon>
        <taxon>Agaricomycetidae</taxon>
        <taxon>Agaricales</taxon>
        <taxon>Marasmiineae</taxon>
        <taxon>Mycenaceae</taxon>
        <taxon>Mycena</taxon>
    </lineage>
</organism>
<comment type="caution">
    <text evidence="1">The sequence shown here is derived from an EMBL/GenBank/DDBJ whole genome shotgun (WGS) entry which is preliminary data.</text>
</comment>
<dbReference type="EMBL" id="JARKIB010000093">
    <property type="protein sequence ID" value="KAJ7742826.1"/>
    <property type="molecule type" value="Genomic_DNA"/>
</dbReference>
<evidence type="ECO:0008006" key="3">
    <source>
        <dbReference type="Google" id="ProtNLM"/>
    </source>
</evidence>
<evidence type="ECO:0000313" key="1">
    <source>
        <dbReference type="EMBL" id="KAJ7742826.1"/>
    </source>
</evidence>
<name>A0AAD7IGY7_9AGAR</name>
<sequence length="132" mass="15122">MIRWPLQALVTVNERGDFETIYTLVIDPLIASFLKLCTRLAHPPAISRLLRAYSDCPFAPNLSCAEYIPTRLRTLRTHFPRHRLLLSDFSSLPHANSQRLRPSRTDVLPKHHRTRDIAPGFFDSSYPRISGG</sequence>
<gene>
    <name evidence="1" type="ORF">B0H16DRAFT_1018544</name>
</gene>
<evidence type="ECO:0000313" key="2">
    <source>
        <dbReference type="Proteomes" id="UP001215598"/>
    </source>
</evidence>
<accession>A0AAD7IGY7</accession>
<dbReference type="AlphaFoldDB" id="A0AAD7IGY7"/>